<comment type="cofactor">
    <cofactor evidence="1">
        <name>Mg(2+)</name>
        <dbReference type="ChEBI" id="CHEBI:18420"/>
    </cofactor>
</comment>
<dbReference type="PANTHER" id="PTHR46193">
    <property type="entry name" value="6-PHOSPHOGLUCONATE PHOSPHATASE"/>
    <property type="match status" value="1"/>
</dbReference>
<dbReference type="Gene3D" id="1.10.150.240">
    <property type="entry name" value="Putative phosphatase, domain 2"/>
    <property type="match status" value="1"/>
</dbReference>
<protein>
    <submittedName>
        <fullName evidence="6">HAD family phosphatase</fullName>
    </submittedName>
</protein>
<comment type="similarity">
    <text evidence="2">Belongs to the HAD-like hydrolase superfamily. CbbY/CbbZ/Gph/YieH family.</text>
</comment>
<name>A0AAW8TYY7_9ENTE</name>
<dbReference type="PANTHER" id="PTHR46193:SF18">
    <property type="entry name" value="HEXITOL PHOSPHATASE B"/>
    <property type="match status" value="1"/>
</dbReference>
<dbReference type="SFLD" id="SFLDG01129">
    <property type="entry name" value="C1.5:_HAD__Beta-PGM__Phosphata"/>
    <property type="match status" value="1"/>
</dbReference>
<dbReference type="NCBIfam" id="TIGR01509">
    <property type="entry name" value="HAD-SF-IA-v3"/>
    <property type="match status" value="1"/>
</dbReference>
<evidence type="ECO:0000256" key="3">
    <source>
        <dbReference type="ARBA" id="ARBA00022723"/>
    </source>
</evidence>
<gene>
    <name evidence="6" type="ORF">P7H43_00385</name>
</gene>
<dbReference type="InterPro" id="IPR051600">
    <property type="entry name" value="Beta-PGM-like"/>
</dbReference>
<keyword evidence="5" id="KW-0119">Carbohydrate metabolism</keyword>
<proteinExistence type="inferred from homology"/>
<keyword evidence="4" id="KW-0460">Magnesium</keyword>
<dbReference type="GO" id="GO:0046872">
    <property type="term" value="F:metal ion binding"/>
    <property type="evidence" value="ECO:0007669"/>
    <property type="project" value="UniProtKB-KW"/>
</dbReference>
<evidence type="ECO:0000256" key="2">
    <source>
        <dbReference type="ARBA" id="ARBA00006171"/>
    </source>
</evidence>
<dbReference type="SUPFAM" id="SSF56784">
    <property type="entry name" value="HAD-like"/>
    <property type="match status" value="1"/>
</dbReference>
<reference evidence="6" key="1">
    <citation type="submission" date="2023-03" db="EMBL/GenBank/DDBJ databases">
        <authorList>
            <person name="Shen W."/>
            <person name="Cai J."/>
        </authorList>
    </citation>
    <scope>NUCLEOTIDE SEQUENCE</scope>
    <source>
        <strain evidence="6">B226-2</strain>
    </source>
</reference>
<comment type="caution">
    <text evidence="6">The sequence shown here is derived from an EMBL/GenBank/DDBJ whole genome shotgun (WGS) entry which is preliminary data.</text>
</comment>
<dbReference type="SFLD" id="SFLDS00003">
    <property type="entry name" value="Haloacid_Dehalogenase"/>
    <property type="match status" value="1"/>
</dbReference>
<evidence type="ECO:0000313" key="6">
    <source>
        <dbReference type="EMBL" id="MDT2808958.1"/>
    </source>
</evidence>
<dbReference type="InterPro" id="IPR006439">
    <property type="entry name" value="HAD-SF_hydro_IA"/>
</dbReference>
<evidence type="ECO:0000256" key="1">
    <source>
        <dbReference type="ARBA" id="ARBA00001946"/>
    </source>
</evidence>
<dbReference type="InterPro" id="IPR036412">
    <property type="entry name" value="HAD-like_sf"/>
</dbReference>
<evidence type="ECO:0000256" key="4">
    <source>
        <dbReference type="ARBA" id="ARBA00022842"/>
    </source>
</evidence>
<dbReference type="EMBL" id="JARQBJ010000001">
    <property type="protein sequence ID" value="MDT2808958.1"/>
    <property type="molecule type" value="Genomic_DNA"/>
</dbReference>
<dbReference type="AlphaFoldDB" id="A0AAW8TYY7"/>
<accession>A0AAW8TYY7</accession>
<dbReference type="GO" id="GO:0003824">
    <property type="term" value="F:catalytic activity"/>
    <property type="evidence" value="ECO:0007669"/>
    <property type="project" value="UniProtKB-ARBA"/>
</dbReference>
<dbReference type="InterPro" id="IPR023214">
    <property type="entry name" value="HAD_sf"/>
</dbReference>
<evidence type="ECO:0000256" key="5">
    <source>
        <dbReference type="ARBA" id="ARBA00023277"/>
    </source>
</evidence>
<dbReference type="CDD" id="cd07505">
    <property type="entry name" value="HAD_BPGM-like"/>
    <property type="match status" value="1"/>
</dbReference>
<dbReference type="InterPro" id="IPR023198">
    <property type="entry name" value="PGP-like_dom2"/>
</dbReference>
<keyword evidence="3" id="KW-0479">Metal-binding</keyword>
<dbReference type="Pfam" id="PF00702">
    <property type="entry name" value="Hydrolase"/>
    <property type="match status" value="1"/>
</dbReference>
<dbReference type="PRINTS" id="PR00413">
    <property type="entry name" value="HADHALOGNASE"/>
</dbReference>
<organism evidence="6 7">
    <name type="scientific">Enterococcus asini</name>
    <dbReference type="NCBI Taxonomy" id="57732"/>
    <lineage>
        <taxon>Bacteria</taxon>
        <taxon>Bacillati</taxon>
        <taxon>Bacillota</taxon>
        <taxon>Bacilli</taxon>
        <taxon>Lactobacillales</taxon>
        <taxon>Enterococcaceae</taxon>
        <taxon>Enterococcus</taxon>
    </lineage>
</organism>
<dbReference type="RefSeq" id="WP_270596194.1">
    <property type="nucleotide sequence ID" value="NZ_JAQESC010000001.1"/>
</dbReference>
<dbReference type="Proteomes" id="UP001256711">
    <property type="component" value="Unassembled WGS sequence"/>
</dbReference>
<dbReference type="Gene3D" id="3.40.50.1000">
    <property type="entry name" value="HAD superfamily/HAD-like"/>
    <property type="match status" value="1"/>
</dbReference>
<sequence>MCEAVLFDFNGTLLPDSPQNEAAWLEFAKTAAGKVLTPAEFQKNVHGKNNRLVLEYLFERPLTKEEALELGEQKEDIYREMVRQTPATQQLMPGAPEFLDELKARGIPVNIATAAGYGNVRFYFDFFGLERWFDFDTIVYDNGNMNSKPAPDYYLLAAEKIGVDPKMAVIFEDSHSGLAAAKNAGAKKIIALETGDNREELASLGIADMIVPDYFAPEVRGLF</sequence>
<evidence type="ECO:0000313" key="7">
    <source>
        <dbReference type="Proteomes" id="UP001256711"/>
    </source>
</evidence>